<dbReference type="GO" id="GO:0016020">
    <property type="term" value="C:membrane"/>
    <property type="evidence" value="ECO:0007669"/>
    <property type="project" value="InterPro"/>
</dbReference>
<dbReference type="GO" id="GO:0005737">
    <property type="term" value="C:cytoplasm"/>
    <property type="evidence" value="ECO:0007669"/>
    <property type="project" value="TreeGrafter"/>
</dbReference>
<dbReference type="GO" id="GO:0007155">
    <property type="term" value="P:cell adhesion"/>
    <property type="evidence" value="ECO:0007669"/>
    <property type="project" value="InterPro"/>
</dbReference>
<evidence type="ECO:0000256" key="9">
    <source>
        <dbReference type="PIRSR" id="PIRSR601577-2"/>
    </source>
</evidence>
<keyword evidence="3 9" id="KW-0479">Metal-binding</keyword>
<evidence type="ECO:0000256" key="1">
    <source>
        <dbReference type="ARBA" id="ARBA00005860"/>
    </source>
</evidence>
<dbReference type="Gene3D" id="2.10.55.10">
    <property type="entry name" value="Leishmanolysin domain 3"/>
    <property type="match status" value="1"/>
</dbReference>
<keyword evidence="11" id="KW-1185">Reference proteome</keyword>
<evidence type="ECO:0000256" key="2">
    <source>
        <dbReference type="ARBA" id="ARBA00022670"/>
    </source>
</evidence>
<dbReference type="Pfam" id="PF01457">
    <property type="entry name" value="Peptidase_M8"/>
    <property type="match status" value="1"/>
</dbReference>
<dbReference type="GO" id="GO:0004222">
    <property type="term" value="F:metalloendopeptidase activity"/>
    <property type="evidence" value="ECO:0007669"/>
    <property type="project" value="UniProtKB-UniRule"/>
</dbReference>
<keyword evidence="6 9" id="KW-0482">Metalloprotease</keyword>
<evidence type="ECO:0000256" key="7">
    <source>
        <dbReference type="ARBA" id="ARBA00039717"/>
    </source>
</evidence>
<evidence type="ECO:0000313" key="11">
    <source>
        <dbReference type="Proteomes" id="UP000050795"/>
    </source>
</evidence>
<evidence type="ECO:0000256" key="10">
    <source>
        <dbReference type="RuleBase" id="RU366077"/>
    </source>
</evidence>
<dbReference type="InterPro" id="IPR001577">
    <property type="entry name" value="Peptidase_M8"/>
</dbReference>
<evidence type="ECO:0000256" key="4">
    <source>
        <dbReference type="ARBA" id="ARBA00022801"/>
    </source>
</evidence>
<dbReference type="Proteomes" id="UP000050795">
    <property type="component" value="Unassembled WGS sequence"/>
</dbReference>
<feature type="binding site" evidence="9">
    <location>
        <position position="220"/>
    </location>
    <ligand>
        <name>Zn(2+)</name>
        <dbReference type="ChEBI" id="CHEBI:29105"/>
        <note>catalytic</note>
    </ligand>
</feature>
<feature type="binding site" evidence="9">
    <location>
        <position position="216"/>
    </location>
    <ligand>
        <name>Zn(2+)</name>
        <dbReference type="ChEBI" id="CHEBI:29105"/>
        <note>catalytic</note>
    </ligand>
</feature>
<feature type="binding site" evidence="9">
    <location>
        <position position="243"/>
    </location>
    <ligand>
        <name>Zn(2+)</name>
        <dbReference type="ChEBI" id="CHEBI:29105"/>
        <note>catalytic</note>
    </ligand>
</feature>
<dbReference type="AlphaFoldDB" id="A0AA85KIZ1"/>
<proteinExistence type="inferred from homology"/>
<dbReference type="SUPFAM" id="SSF55486">
    <property type="entry name" value="Metalloproteases ('zincins'), catalytic domain"/>
    <property type="match status" value="1"/>
</dbReference>
<keyword evidence="2 10" id="KW-0645">Protease</keyword>
<dbReference type="PANTHER" id="PTHR10942">
    <property type="entry name" value="LEISHMANOLYSIN-LIKE PEPTIDASE"/>
    <property type="match status" value="1"/>
</dbReference>
<feature type="active site" evidence="8">
    <location>
        <position position="217"/>
    </location>
</feature>
<dbReference type="GO" id="GO:0006508">
    <property type="term" value="P:proteolysis"/>
    <property type="evidence" value="ECO:0007669"/>
    <property type="project" value="UniProtKB-KW"/>
</dbReference>
<comment type="cofactor">
    <cofactor evidence="9 10">
        <name>Zn(2+)</name>
        <dbReference type="ChEBI" id="CHEBI:29105"/>
    </cofactor>
    <text evidence="9 10">Binds 1 zinc ion per subunit.</text>
</comment>
<dbReference type="EC" id="3.4.24.-" evidence="10"/>
<evidence type="ECO:0000256" key="8">
    <source>
        <dbReference type="PIRSR" id="PIRSR601577-1"/>
    </source>
</evidence>
<evidence type="ECO:0000256" key="3">
    <source>
        <dbReference type="ARBA" id="ARBA00022723"/>
    </source>
</evidence>
<dbReference type="Gene3D" id="3.90.132.10">
    <property type="entry name" value="Leishmanolysin , domain 2"/>
    <property type="match status" value="1"/>
</dbReference>
<name>A0AA85KIZ1_TRIRE</name>
<evidence type="ECO:0000313" key="12">
    <source>
        <dbReference type="WBParaSite" id="TREG1_97400.1"/>
    </source>
</evidence>
<accession>A0AA85KIZ1</accession>
<dbReference type="GO" id="GO:0046872">
    <property type="term" value="F:metal ion binding"/>
    <property type="evidence" value="ECO:0007669"/>
    <property type="project" value="UniProtKB-KW"/>
</dbReference>
<dbReference type="PANTHER" id="PTHR10942:SF0">
    <property type="entry name" value="LEISHMANOLYSIN-LIKE PEPTIDASE"/>
    <property type="match status" value="1"/>
</dbReference>
<protein>
    <recommendedName>
        <fullName evidence="7 10">Leishmanolysin-like peptidase</fullName>
        <ecNumber evidence="10">3.4.24.-</ecNumber>
    </recommendedName>
</protein>
<organism evidence="11 12">
    <name type="scientific">Trichobilharzia regenti</name>
    <name type="common">Nasal bird schistosome</name>
    <dbReference type="NCBI Taxonomy" id="157069"/>
    <lineage>
        <taxon>Eukaryota</taxon>
        <taxon>Metazoa</taxon>
        <taxon>Spiralia</taxon>
        <taxon>Lophotrochozoa</taxon>
        <taxon>Platyhelminthes</taxon>
        <taxon>Trematoda</taxon>
        <taxon>Digenea</taxon>
        <taxon>Strigeidida</taxon>
        <taxon>Schistosomatoidea</taxon>
        <taxon>Schistosomatidae</taxon>
        <taxon>Trichobilharzia</taxon>
    </lineage>
</organism>
<evidence type="ECO:0000256" key="5">
    <source>
        <dbReference type="ARBA" id="ARBA00022833"/>
    </source>
</evidence>
<dbReference type="WBParaSite" id="TREG1_97400.1">
    <property type="protein sequence ID" value="TREG1_97400.1"/>
    <property type="gene ID" value="TREG1_97400"/>
</dbReference>
<reference evidence="12" key="2">
    <citation type="submission" date="2023-11" db="UniProtKB">
        <authorList>
            <consortium name="WormBaseParasite"/>
        </authorList>
    </citation>
    <scope>IDENTIFICATION</scope>
</reference>
<sequence>MSIPIVLCFYSAKVTQLNIATGETKRIGVYAQNISKRYAENKHLKLVLVYEKKLEESKVYTKIKTALEAAIKHWEKALIVVSNTTENILVQRECFSGPMMLSVRENIEYCKRVCKSEIMCKHMRIPDEYLNSCYEQFLDKKVMKYSAGKGLQYNEMLLLVSMRNREACGKDVLAWATYCHREPLSGRPFIAVVNYCYDEEGIKNEDIENIIATSKHEIGHALNEAKKHFGCNELDGVEVENGHFGQRVFGNEMMTPVRLDDSLLSRMTLAYFKDTQMYDVDYSAADDFTWGKNLGCEIPMKSCYEYIKTRKAKKESIEPFCDVPQKTKCVDFSNAYGHCLLNKGYKQPPSEFQYADETFNVDQESLRYYAGADYMDYCPYYSIQASSAGLSTVCGRKANITSLDPLDNAYLEERGPDTACFNQAKWKLSNSKDVFSRNAACHKFRCSKQYGLQVIINNNGFTCPVKGGIIPVNVATKGANVQGEIYCPECKALCKNECP</sequence>
<reference evidence="11" key="1">
    <citation type="submission" date="2022-06" db="EMBL/GenBank/DDBJ databases">
        <authorList>
            <person name="Berger JAMES D."/>
            <person name="Berger JAMES D."/>
        </authorList>
    </citation>
    <scope>NUCLEOTIDE SEQUENCE [LARGE SCALE GENOMIC DNA]</scope>
</reference>
<keyword evidence="4 10" id="KW-0378">Hydrolase</keyword>
<keyword evidence="5 9" id="KW-0862">Zinc</keyword>
<comment type="similarity">
    <text evidence="1 10">Belongs to the peptidase M8 family.</text>
</comment>
<evidence type="ECO:0000256" key="6">
    <source>
        <dbReference type="ARBA" id="ARBA00023049"/>
    </source>
</evidence>